<accession>A0A8K2A229</accession>
<name>A0A8K2A229_9CYAN</name>
<proteinExistence type="predicted"/>
<reference evidence="2" key="1">
    <citation type="submission" date="2019-12" db="EMBL/GenBank/DDBJ databases">
        <title>High-Quality draft genome sequences of three cyanobacteria isolated from the limestone walls of the Old Cathedral of Coimbra.</title>
        <authorList>
            <person name="Tiago I."/>
            <person name="Soares F."/>
            <person name="Portugal A."/>
        </authorList>
    </citation>
    <scope>NUCLEOTIDE SEQUENCE [LARGE SCALE GENOMIC DNA]</scope>
    <source>
        <strain evidence="2">C</strain>
    </source>
</reference>
<keyword evidence="2" id="KW-0436">Ligase</keyword>
<dbReference type="Proteomes" id="UP000607397">
    <property type="component" value="Unassembled WGS sequence"/>
</dbReference>
<evidence type="ECO:0000313" key="3">
    <source>
        <dbReference type="Proteomes" id="UP000607397"/>
    </source>
</evidence>
<keyword evidence="1" id="KW-0472">Membrane</keyword>
<evidence type="ECO:0000313" key="2">
    <source>
        <dbReference type="EMBL" id="NCJ08412.1"/>
    </source>
</evidence>
<organism evidence="2 3">
    <name type="scientific">Petrachloros mirabilis ULC683</name>
    <dbReference type="NCBI Taxonomy" id="2781853"/>
    <lineage>
        <taxon>Bacteria</taxon>
        <taxon>Bacillati</taxon>
        <taxon>Cyanobacteriota</taxon>
        <taxon>Cyanophyceae</taxon>
        <taxon>Synechococcales</taxon>
        <taxon>Petrachlorosaceae</taxon>
        <taxon>Petrachloros</taxon>
        <taxon>Petrachloros mirabilis</taxon>
    </lineage>
</organism>
<keyword evidence="1" id="KW-0812">Transmembrane</keyword>
<evidence type="ECO:0000256" key="1">
    <source>
        <dbReference type="SAM" id="Phobius"/>
    </source>
</evidence>
<keyword evidence="1" id="KW-1133">Transmembrane helix</keyword>
<feature type="transmembrane region" description="Helical" evidence="1">
    <location>
        <begin position="6"/>
        <end position="23"/>
    </location>
</feature>
<protein>
    <submittedName>
        <fullName evidence="2">F420-0:Gamma-glutamyl ligase</fullName>
    </submittedName>
</protein>
<dbReference type="SUPFAM" id="SSF144010">
    <property type="entry name" value="CofE-like"/>
    <property type="match status" value="1"/>
</dbReference>
<sequence length="391" mass="42460">MIVKGLGAAIALIIGLGWLGLEWRYRRRPGNALVTPPGQWDIKVLQDQTCRLVGQQTLINLAQGVEVMIPELSVTATLLAKEDLSDTQVTTRVIPKHPDMEARPDGYWFAYIVKGRKATHVEIQVDIKGSGVPGLKAAWLQIHYVTYGPKGRIPRTHHEVIPLRFPDPQVPLQWRSTPQAQVLPVPTHLLTQLDNCVEVVKRYVLPHAQPGDIVTLGETPVAIIQGRWRHPSEIQPGWVARRVCQFFLPTSSLATACGMQALVDVVGPLRVLGAFIGGSIAKIFGYPGGFYQLAGEQARLIDDVTGTLPPYDQFIVLGPENPQQVVDQIQAETGLAAAIVDVNDLKAVKVLAATRGVSLPLLEAALQSNPAGNADEQTPVVLIRPQGSASP</sequence>
<comment type="caution">
    <text evidence="2">The sequence shown here is derived from an EMBL/GenBank/DDBJ whole genome shotgun (WGS) entry which is preliminary data.</text>
</comment>
<dbReference type="AlphaFoldDB" id="A0A8K2A229"/>
<keyword evidence="3" id="KW-1185">Reference proteome</keyword>
<dbReference type="EMBL" id="WVIC01000051">
    <property type="protein sequence ID" value="NCJ08412.1"/>
    <property type="molecule type" value="Genomic_DNA"/>
</dbReference>
<dbReference type="GO" id="GO:0016874">
    <property type="term" value="F:ligase activity"/>
    <property type="evidence" value="ECO:0007669"/>
    <property type="project" value="UniProtKB-KW"/>
</dbReference>
<gene>
    <name evidence="2" type="ORF">GS597_18240</name>
</gene>